<dbReference type="PANTHER" id="PTHR13356">
    <property type="entry name" value="OB FOLD NUCLEIC ACID BINDING PROTEIN-RELATED"/>
    <property type="match status" value="1"/>
</dbReference>
<dbReference type="CDD" id="cd04491">
    <property type="entry name" value="SoSSB_OBF"/>
    <property type="match status" value="1"/>
</dbReference>
<keyword evidence="1 3" id="KW-0238">DNA-binding</keyword>
<dbReference type="InterPro" id="IPR048970">
    <property type="entry name" value="OB_Ssb-like"/>
</dbReference>
<evidence type="ECO:0000313" key="4">
    <source>
        <dbReference type="Proteomes" id="UP000294299"/>
    </source>
</evidence>
<evidence type="ECO:0000259" key="2">
    <source>
        <dbReference type="Pfam" id="PF21473"/>
    </source>
</evidence>
<proteinExistence type="predicted"/>
<gene>
    <name evidence="3" type="ORF">NFRAN_2997</name>
</gene>
<evidence type="ECO:0000313" key="3">
    <source>
        <dbReference type="EMBL" id="VFJ15320.1"/>
    </source>
</evidence>
<accession>A0A484IGJ8</accession>
<keyword evidence="4" id="KW-1185">Reference proteome</keyword>
<dbReference type="AlphaFoldDB" id="A0A484IGJ8"/>
<protein>
    <submittedName>
        <fullName evidence="3">Single-stranded DNA-binding protein</fullName>
    </submittedName>
</protein>
<dbReference type="Pfam" id="PF21473">
    <property type="entry name" value="OB_Ssb-like"/>
    <property type="match status" value="1"/>
</dbReference>
<dbReference type="InterPro" id="IPR012340">
    <property type="entry name" value="NA-bd_OB-fold"/>
</dbReference>
<dbReference type="Proteomes" id="UP000294299">
    <property type="component" value="Chromosome NFRAN"/>
</dbReference>
<dbReference type="GO" id="GO:0003677">
    <property type="term" value="F:DNA binding"/>
    <property type="evidence" value="ECO:0007669"/>
    <property type="project" value="UniProtKB-KW"/>
</dbReference>
<dbReference type="Gene3D" id="2.40.50.140">
    <property type="entry name" value="Nucleic acid-binding proteins"/>
    <property type="match status" value="1"/>
</dbReference>
<evidence type="ECO:0000256" key="1">
    <source>
        <dbReference type="ARBA" id="ARBA00023125"/>
    </source>
</evidence>
<organism evidence="3 4">
    <name type="scientific">Candidatus Nitrosocosmicus franklandianus</name>
    <dbReference type="NCBI Taxonomy" id="1798806"/>
    <lineage>
        <taxon>Archaea</taxon>
        <taxon>Nitrososphaerota</taxon>
        <taxon>Nitrososphaeria</taxon>
        <taxon>Nitrososphaerales</taxon>
        <taxon>Nitrososphaeraceae</taxon>
        <taxon>Candidatus Nitrosocosmicus</taxon>
    </lineage>
</organism>
<dbReference type="GO" id="GO:0010212">
    <property type="term" value="P:response to ionizing radiation"/>
    <property type="evidence" value="ECO:0007669"/>
    <property type="project" value="TreeGrafter"/>
</dbReference>
<sequence length="113" mass="12660">MRFFYINQNGRYNKMTMKINELTSDMRHVTVEGTIDKISEPRTVNLRAGGSALVADAIISDETGSIKLSLWDDQIKMVKEGDRISIDNGYTQAFRGENSLNIGRYGKIAVLEG</sequence>
<dbReference type="SUPFAM" id="SSF50249">
    <property type="entry name" value="Nucleic acid-binding proteins"/>
    <property type="match status" value="1"/>
</dbReference>
<dbReference type="PANTHER" id="PTHR13356:SF0">
    <property type="entry name" value="SOSS COMPLEX SUBUNIT B HOMOLOG"/>
    <property type="match status" value="1"/>
</dbReference>
<dbReference type="EMBL" id="LR216287">
    <property type="protein sequence ID" value="VFJ15320.1"/>
    <property type="molecule type" value="Genomic_DNA"/>
</dbReference>
<name>A0A484IGJ8_9ARCH</name>
<dbReference type="InterPro" id="IPR051231">
    <property type="entry name" value="SOSS-B"/>
</dbReference>
<dbReference type="KEGG" id="nfn:NFRAN_2997"/>
<feature type="domain" description="Single-stranded DNA binding protein Ssb-like OB fold" evidence="2">
    <location>
        <begin position="39"/>
        <end position="109"/>
    </location>
</feature>
<reference evidence="3 4" key="1">
    <citation type="submission" date="2019-02" db="EMBL/GenBank/DDBJ databases">
        <authorList>
            <person name="Lehtovirta-Morley E L."/>
        </authorList>
    </citation>
    <scope>NUCLEOTIDE SEQUENCE [LARGE SCALE GENOMIC DNA]</scope>
    <source>
        <strain evidence="3">NFRAN1</strain>
    </source>
</reference>
<dbReference type="GO" id="GO:0000724">
    <property type="term" value="P:double-strand break repair via homologous recombination"/>
    <property type="evidence" value="ECO:0007669"/>
    <property type="project" value="TreeGrafter"/>
</dbReference>